<dbReference type="Pfam" id="PF04397">
    <property type="entry name" value="LytTR"/>
    <property type="match status" value="1"/>
</dbReference>
<feature type="modified residue" description="4-aspartylphosphate" evidence="2">
    <location>
        <position position="58"/>
    </location>
</feature>
<dbReference type="Pfam" id="PF00072">
    <property type="entry name" value="Response_reg"/>
    <property type="match status" value="1"/>
</dbReference>
<dbReference type="InterPro" id="IPR001789">
    <property type="entry name" value="Sig_transdc_resp-reg_receiver"/>
</dbReference>
<dbReference type="SUPFAM" id="SSF52172">
    <property type="entry name" value="CheY-like"/>
    <property type="match status" value="1"/>
</dbReference>
<dbReference type="Gene3D" id="2.40.50.1020">
    <property type="entry name" value="LytTr DNA-binding domain"/>
    <property type="match status" value="1"/>
</dbReference>
<evidence type="ECO:0000259" key="4">
    <source>
        <dbReference type="PROSITE" id="PS50930"/>
    </source>
</evidence>
<dbReference type="InterPro" id="IPR046947">
    <property type="entry name" value="LytR-like"/>
</dbReference>
<dbReference type="PANTHER" id="PTHR37299:SF1">
    <property type="entry name" value="STAGE 0 SPORULATION PROTEIN A HOMOLOG"/>
    <property type="match status" value="1"/>
</dbReference>
<sequence length="257" mass="29676">MTDELTAIIADDEPVLRFHLKQMLGDVWSELDVAAMASSGDEAWQLIETVRPRVVFLDIKMPGMTGLDVAERMQQAGLTRECAVVFLTAYDEYAVRAFEHEAIDYLLKPVDEKRLEQTRDRILQRLTRPAPTQVDLSDLKRLLSRDGSRESLRWLNVQRGEDIHIIDVASVLYFLAEDKYTTVVTDEGEYLLRKSLKQLEAELDDQAFWRIHRSTLVQVARIDRVERSFSGQLKVHVRGARKPLGVSRRFAERFKTM</sequence>
<accession>A0A918K8D1</accession>
<comment type="caution">
    <text evidence="5">The sequence shown here is derived from an EMBL/GenBank/DDBJ whole genome shotgun (WGS) entry which is preliminary data.</text>
</comment>
<dbReference type="InterPro" id="IPR011006">
    <property type="entry name" value="CheY-like_superfamily"/>
</dbReference>
<dbReference type="InterPro" id="IPR007492">
    <property type="entry name" value="LytTR_DNA-bd_dom"/>
</dbReference>
<keyword evidence="6" id="KW-1185">Reference proteome</keyword>
<protein>
    <submittedName>
        <fullName evidence="5">DNA-binding response regulator</fullName>
    </submittedName>
</protein>
<organism evidence="5 6">
    <name type="scientific">Saccharospirillum salsuginis</name>
    <dbReference type="NCBI Taxonomy" id="418750"/>
    <lineage>
        <taxon>Bacteria</taxon>
        <taxon>Pseudomonadati</taxon>
        <taxon>Pseudomonadota</taxon>
        <taxon>Gammaproteobacteria</taxon>
        <taxon>Oceanospirillales</taxon>
        <taxon>Saccharospirillaceae</taxon>
        <taxon>Saccharospirillum</taxon>
    </lineage>
</organism>
<keyword evidence="5" id="KW-0238">DNA-binding</keyword>
<evidence type="ECO:0000259" key="3">
    <source>
        <dbReference type="PROSITE" id="PS50110"/>
    </source>
</evidence>
<dbReference type="AlphaFoldDB" id="A0A918K8D1"/>
<evidence type="ECO:0000313" key="6">
    <source>
        <dbReference type="Proteomes" id="UP000626148"/>
    </source>
</evidence>
<feature type="domain" description="Response regulatory" evidence="3">
    <location>
        <begin position="6"/>
        <end position="123"/>
    </location>
</feature>
<dbReference type="PANTHER" id="PTHR37299">
    <property type="entry name" value="TRANSCRIPTIONAL REGULATOR-RELATED"/>
    <property type="match status" value="1"/>
</dbReference>
<keyword evidence="2" id="KW-0597">Phosphoprotein</keyword>
<dbReference type="GO" id="GO:0000156">
    <property type="term" value="F:phosphorelay response regulator activity"/>
    <property type="evidence" value="ECO:0007669"/>
    <property type="project" value="InterPro"/>
</dbReference>
<dbReference type="RefSeq" id="WP_189608605.1">
    <property type="nucleotide sequence ID" value="NZ_BMXR01000005.1"/>
</dbReference>
<dbReference type="GO" id="GO:0003677">
    <property type="term" value="F:DNA binding"/>
    <property type="evidence" value="ECO:0007669"/>
    <property type="project" value="UniProtKB-KW"/>
</dbReference>
<dbReference type="PROSITE" id="PS50930">
    <property type="entry name" value="HTH_LYTTR"/>
    <property type="match status" value="1"/>
</dbReference>
<evidence type="ECO:0000256" key="1">
    <source>
        <dbReference type="ARBA" id="ARBA00023012"/>
    </source>
</evidence>
<feature type="domain" description="HTH LytTR-type" evidence="4">
    <location>
        <begin position="155"/>
        <end position="257"/>
    </location>
</feature>
<dbReference type="SMART" id="SM00448">
    <property type="entry name" value="REC"/>
    <property type="match status" value="1"/>
</dbReference>
<reference evidence="5" key="1">
    <citation type="journal article" date="2014" name="Int. J. Syst. Evol. Microbiol.">
        <title>Complete genome sequence of Corynebacterium casei LMG S-19264T (=DSM 44701T), isolated from a smear-ripened cheese.</title>
        <authorList>
            <consortium name="US DOE Joint Genome Institute (JGI-PGF)"/>
            <person name="Walter F."/>
            <person name="Albersmeier A."/>
            <person name="Kalinowski J."/>
            <person name="Ruckert C."/>
        </authorList>
    </citation>
    <scope>NUCLEOTIDE SEQUENCE</scope>
    <source>
        <strain evidence="5">KCTC 22169</strain>
    </source>
</reference>
<dbReference type="EMBL" id="BMXR01000005">
    <property type="protein sequence ID" value="GGX54333.1"/>
    <property type="molecule type" value="Genomic_DNA"/>
</dbReference>
<name>A0A918K8D1_9GAMM</name>
<evidence type="ECO:0000313" key="5">
    <source>
        <dbReference type="EMBL" id="GGX54333.1"/>
    </source>
</evidence>
<dbReference type="SMART" id="SM00850">
    <property type="entry name" value="LytTR"/>
    <property type="match status" value="1"/>
</dbReference>
<dbReference type="Gene3D" id="3.40.50.2300">
    <property type="match status" value="1"/>
</dbReference>
<dbReference type="PROSITE" id="PS50110">
    <property type="entry name" value="RESPONSE_REGULATORY"/>
    <property type="match status" value="1"/>
</dbReference>
<dbReference type="Proteomes" id="UP000626148">
    <property type="component" value="Unassembled WGS sequence"/>
</dbReference>
<reference evidence="5" key="2">
    <citation type="submission" date="2020-09" db="EMBL/GenBank/DDBJ databases">
        <authorList>
            <person name="Sun Q."/>
            <person name="Kim S."/>
        </authorList>
    </citation>
    <scope>NUCLEOTIDE SEQUENCE</scope>
    <source>
        <strain evidence="5">KCTC 22169</strain>
    </source>
</reference>
<evidence type="ECO:0000256" key="2">
    <source>
        <dbReference type="PROSITE-ProRule" id="PRU00169"/>
    </source>
</evidence>
<gene>
    <name evidence="5" type="ORF">GCM10007392_22080</name>
</gene>
<keyword evidence="1" id="KW-0902">Two-component regulatory system</keyword>
<proteinExistence type="predicted"/>